<reference evidence="10 11" key="1">
    <citation type="submission" date="2020-08" db="EMBL/GenBank/DDBJ databases">
        <title>Genomic Encyclopedia of Type Strains, Phase IV (KMG-IV): sequencing the most valuable type-strain genomes for metagenomic binning, comparative biology and taxonomic classification.</title>
        <authorList>
            <person name="Goeker M."/>
        </authorList>
    </citation>
    <scope>NUCLEOTIDE SEQUENCE [LARGE SCALE GENOMIC DNA]</scope>
    <source>
        <strain evidence="10 11">DSM 22548</strain>
    </source>
</reference>
<feature type="binding site" evidence="7">
    <location>
        <position position="145"/>
    </location>
    <ligand>
        <name>substrate</name>
    </ligand>
</feature>
<dbReference type="EMBL" id="JACICA010000015">
    <property type="protein sequence ID" value="MBB3703543.1"/>
    <property type="molecule type" value="Genomic_DNA"/>
</dbReference>
<comment type="caution">
    <text evidence="10">The sequence shown here is derived from an EMBL/GenBank/DDBJ whole genome shotgun (WGS) entry which is preliminary data.</text>
</comment>
<proteinExistence type="inferred from homology"/>
<dbReference type="SUPFAM" id="SSF52540">
    <property type="entry name" value="P-loop containing nucleoside triphosphate hydrolases"/>
    <property type="match status" value="1"/>
</dbReference>
<dbReference type="PIRSF" id="PIRSF000705">
    <property type="entry name" value="DNK"/>
    <property type="match status" value="1"/>
</dbReference>
<keyword evidence="2" id="KW-0808">Transferase</keyword>
<feature type="binding site" evidence="7">
    <location>
        <position position="43"/>
    </location>
    <ligand>
        <name>substrate</name>
    </ligand>
</feature>
<feature type="binding site" evidence="7">
    <location>
        <position position="79"/>
    </location>
    <ligand>
        <name>substrate</name>
    </ligand>
</feature>
<evidence type="ECO:0000259" key="9">
    <source>
        <dbReference type="Pfam" id="PF01712"/>
    </source>
</evidence>
<dbReference type="Proteomes" id="UP000541425">
    <property type="component" value="Unassembled WGS sequence"/>
</dbReference>
<dbReference type="GO" id="GO:0019136">
    <property type="term" value="F:deoxynucleoside kinase activity"/>
    <property type="evidence" value="ECO:0007669"/>
    <property type="project" value="InterPro"/>
</dbReference>
<dbReference type="RefSeq" id="WP_009346486.1">
    <property type="nucleotide sequence ID" value="NZ_JACICA010000015.1"/>
</dbReference>
<dbReference type="FunFam" id="3.40.50.300:FF:000659">
    <property type="entry name" value="Deoxyguanosine kinase"/>
    <property type="match status" value="1"/>
</dbReference>
<keyword evidence="5 8" id="KW-0067">ATP-binding</keyword>
<evidence type="ECO:0000256" key="4">
    <source>
        <dbReference type="ARBA" id="ARBA00022777"/>
    </source>
</evidence>
<feature type="binding site" evidence="7">
    <location>
        <position position="84"/>
    </location>
    <ligand>
        <name>substrate</name>
    </ligand>
</feature>
<dbReference type="Pfam" id="PF01712">
    <property type="entry name" value="dNK"/>
    <property type="match status" value="1"/>
</dbReference>
<dbReference type="Gene3D" id="3.40.50.300">
    <property type="entry name" value="P-loop containing nucleotide triphosphate hydrolases"/>
    <property type="match status" value="1"/>
</dbReference>
<feature type="binding site" evidence="8">
    <location>
        <begin position="7"/>
        <end position="15"/>
    </location>
    <ligand>
        <name>ATP</name>
        <dbReference type="ChEBI" id="CHEBI:30616"/>
    </ligand>
</feature>
<dbReference type="CDD" id="cd01673">
    <property type="entry name" value="dNK"/>
    <property type="match status" value="1"/>
</dbReference>
<evidence type="ECO:0000256" key="8">
    <source>
        <dbReference type="PIRSR" id="PIRSR000705-3"/>
    </source>
</evidence>
<dbReference type="GO" id="GO:0005737">
    <property type="term" value="C:cytoplasm"/>
    <property type="evidence" value="ECO:0007669"/>
    <property type="project" value="TreeGrafter"/>
</dbReference>
<dbReference type="AlphaFoldDB" id="A0A7W5UL73"/>
<comment type="similarity">
    <text evidence="1">Belongs to the DCK/DGK family.</text>
</comment>
<evidence type="ECO:0000256" key="7">
    <source>
        <dbReference type="PIRSR" id="PIRSR000705-2"/>
    </source>
</evidence>
<keyword evidence="3 8" id="KW-0547">Nucleotide-binding</keyword>
<accession>A0A7W5UL73</accession>
<dbReference type="GO" id="GO:0005524">
    <property type="term" value="F:ATP binding"/>
    <property type="evidence" value="ECO:0007669"/>
    <property type="project" value="UniProtKB-KW"/>
</dbReference>
<organism evidence="10 11">
    <name type="scientific">Alloprevotella rava</name>
    <dbReference type="NCBI Taxonomy" id="671218"/>
    <lineage>
        <taxon>Bacteria</taxon>
        <taxon>Pseudomonadati</taxon>
        <taxon>Bacteroidota</taxon>
        <taxon>Bacteroidia</taxon>
        <taxon>Bacteroidales</taxon>
        <taxon>Prevotellaceae</taxon>
        <taxon>Alloprevotella</taxon>
    </lineage>
</organism>
<dbReference type="InterPro" id="IPR027417">
    <property type="entry name" value="P-loop_NTPase"/>
</dbReference>
<name>A0A7W5UL73_9BACT</name>
<feature type="binding site" evidence="7">
    <location>
        <position position="54"/>
    </location>
    <ligand>
        <name>substrate</name>
    </ligand>
</feature>
<feature type="active site" description="Proton acceptor" evidence="6">
    <location>
        <position position="78"/>
    </location>
</feature>
<evidence type="ECO:0000256" key="1">
    <source>
        <dbReference type="ARBA" id="ARBA00007420"/>
    </source>
</evidence>
<dbReference type="InterPro" id="IPR050566">
    <property type="entry name" value="Deoxyribonucleoside_kinase"/>
</dbReference>
<evidence type="ECO:0000256" key="2">
    <source>
        <dbReference type="ARBA" id="ARBA00022679"/>
    </source>
</evidence>
<dbReference type="InterPro" id="IPR002624">
    <property type="entry name" value="DCK/DGK"/>
</dbReference>
<dbReference type="PANTHER" id="PTHR10513:SF35">
    <property type="entry name" value="DEOXYADENOSINE KINASE"/>
    <property type="match status" value="1"/>
</dbReference>
<dbReference type="InterPro" id="IPR031314">
    <property type="entry name" value="DNK_dom"/>
</dbReference>
<evidence type="ECO:0000256" key="3">
    <source>
        <dbReference type="ARBA" id="ARBA00022741"/>
    </source>
</evidence>
<protein>
    <submittedName>
        <fullName evidence="10">Deoxyadenosine/deoxycytidine kinase</fullName>
    </submittedName>
</protein>
<evidence type="ECO:0000256" key="6">
    <source>
        <dbReference type="PIRSR" id="PIRSR000705-1"/>
    </source>
</evidence>
<evidence type="ECO:0000313" key="11">
    <source>
        <dbReference type="Proteomes" id="UP000541425"/>
    </source>
</evidence>
<feature type="domain" description="Deoxynucleoside kinase" evidence="9">
    <location>
        <begin position="3"/>
        <end position="196"/>
    </location>
</feature>
<evidence type="ECO:0000313" key="10">
    <source>
        <dbReference type="EMBL" id="MBB3703543.1"/>
    </source>
</evidence>
<sequence length="205" mass="24224">MHIAIAGNIGSGKTTLTKMLAKRYNWMPHFEPVDNNPYLDDFYGDMSRWSFNLQIYFLNKRFKDVVEISKSNDVIIQDRTIFEDARIFAPNLHEMGMMSNRDFQNYTDLFDLMMSLVKLPDLMIYIRSTVPNLVSQIAKRGREYEKSIRIDYLEGLNKLYEDWIKTYNHHLIIVDGDTTKFESNPEDFEKITDMIDSKLYGLFPM</sequence>
<feature type="binding site" evidence="7">
    <location>
        <position position="31"/>
    </location>
    <ligand>
        <name>substrate</name>
    </ligand>
</feature>
<dbReference type="PANTHER" id="PTHR10513">
    <property type="entry name" value="DEOXYNUCLEOSIDE KINASE"/>
    <property type="match status" value="1"/>
</dbReference>
<gene>
    <name evidence="10" type="ORF">FHS60_002034</name>
</gene>
<evidence type="ECO:0000256" key="5">
    <source>
        <dbReference type="ARBA" id="ARBA00022840"/>
    </source>
</evidence>
<keyword evidence="4 10" id="KW-0418">Kinase</keyword>